<evidence type="ECO:0000313" key="2">
    <source>
        <dbReference type="Proteomes" id="UP001353858"/>
    </source>
</evidence>
<comment type="caution">
    <text evidence="1">The sequence shown here is derived from an EMBL/GenBank/DDBJ whole genome shotgun (WGS) entry which is preliminary data.</text>
</comment>
<evidence type="ECO:0000313" key="1">
    <source>
        <dbReference type="EMBL" id="KAK4882301.1"/>
    </source>
</evidence>
<reference evidence="2" key="1">
    <citation type="submission" date="2023-01" db="EMBL/GenBank/DDBJ databases">
        <title>Key to firefly adult light organ development and bioluminescence: homeobox transcription factors regulate luciferase expression and transportation to peroxisome.</title>
        <authorList>
            <person name="Fu X."/>
        </authorList>
    </citation>
    <scope>NUCLEOTIDE SEQUENCE [LARGE SCALE GENOMIC DNA]</scope>
</reference>
<accession>A0AAN7SAP0</accession>
<keyword evidence="2" id="KW-1185">Reference proteome</keyword>
<dbReference type="EMBL" id="JARPUR010000002">
    <property type="protein sequence ID" value="KAK4882301.1"/>
    <property type="molecule type" value="Genomic_DNA"/>
</dbReference>
<sequence>MELLLFGVQTADREIVNCVDETSELASDHILEFSFPEFNAYLDQNYENEMNILQESSKNSETIGPELEIVDCSFNTTEETTEHHKFGKGITILSDIKKIEVLIHEIEETTPQEKSIEENGTQEKEIEEKATLKIEIENIAVQEKGRDETENQEKKTEEIKIVQISTPIKTNRKILGDILVFPTAVTTLHSNGRTFPVTALCNYHIGFQ</sequence>
<dbReference type="Proteomes" id="UP001353858">
    <property type="component" value="Unassembled WGS sequence"/>
</dbReference>
<organism evidence="1 2">
    <name type="scientific">Aquatica leii</name>
    <dbReference type="NCBI Taxonomy" id="1421715"/>
    <lineage>
        <taxon>Eukaryota</taxon>
        <taxon>Metazoa</taxon>
        <taxon>Ecdysozoa</taxon>
        <taxon>Arthropoda</taxon>
        <taxon>Hexapoda</taxon>
        <taxon>Insecta</taxon>
        <taxon>Pterygota</taxon>
        <taxon>Neoptera</taxon>
        <taxon>Endopterygota</taxon>
        <taxon>Coleoptera</taxon>
        <taxon>Polyphaga</taxon>
        <taxon>Elateriformia</taxon>
        <taxon>Elateroidea</taxon>
        <taxon>Lampyridae</taxon>
        <taxon>Luciolinae</taxon>
        <taxon>Aquatica</taxon>
    </lineage>
</organism>
<proteinExistence type="predicted"/>
<dbReference type="AlphaFoldDB" id="A0AAN7SAP0"/>
<name>A0AAN7SAP0_9COLE</name>
<protein>
    <submittedName>
        <fullName evidence="1">Uncharacterized protein</fullName>
    </submittedName>
</protein>
<gene>
    <name evidence="1" type="ORF">RN001_005620</name>
</gene>